<organism evidence="3 4">
    <name type="scientific">Paraprevotella xylaniphila YIT 11841</name>
    <dbReference type="NCBI Taxonomy" id="762982"/>
    <lineage>
        <taxon>Bacteria</taxon>
        <taxon>Pseudomonadati</taxon>
        <taxon>Bacteroidota</taxon>
        <taxon>Bacteroidia</taxon>
        <taxon>Bacteroidales</taxon>
        <taxon>Prevotellaceae</taxon>
        <taxon>Paraprevotella</taxon>
    </lineage>
</organism>
<keyword evidence="1" id="KW-0812">Transmembrane</keyword>
<dbReference type="HOGENOM" id="CLU_025617_1_0_10"/>
<gene>
    <name evidence="3" type="ORF">HMPREF9442_03387</name>
</gene>
<proteinExistence type="predicted"/>
<dbReference type="OrthoDB" id="9799278at2"/>
<dbReference type="InterPro" id="IPR007345">
    <property type="entry name" value="Polysacch_pyruvyl_Trfase"/>
</dbReference>
<sequence>MDKKIKIALVTWLGTGNFGTSLQSYALHKKLEDLGYDVCILHPFVFMNGTSFSFFRWLLYQIRRYGLSLKRIFRARTVKQQKLDVFNKENYNHRIVHNLSDYRCLLSEVDVFMTGSDQIWNCCHRFDSFMFLDFVGGGKRVAYASSIGTNCVPKKYEDRVKELLFSFQHIGVREGYTARYLSSLLGKNVSRVLDPTFLLSSQQWLDFSRKADIPFRLPSKYILCYFVGNRKEYLSQVVKVQKTLGVRDIILLPSLESGSLELYHAMVDESAGPYEFVRYVAEAEVVCTDSFHACALSVNLSKDFVVFKRFKDTEQGSQNGRIHDFLDLFGLTGRLYDDTGMDWAKPVNYGLVQDLLQKERKKSMDYLIHSIEK</sequence>
<comment type="caution">
    <text evidence="3">The sequence shown here is derived from an EMBL/GenBank/DDBJ whole genome shotgun (WGS) entry which is preliminary data.</text>
</comment>
<name>F3QYU3_9BACT</name>
<feature type="domain" description="Polysaccharide pyruvyl transferase" evidence="2">
    <location>
        <begin position="17"/>
        <end position="307"/>
    </location>
</feature>
<accession>F3QYU3</accession>
<keyword evidence="4" id="KW-1185">Reference proteome</keyword>
<reference evidence="3 4" key="1">
    <citation type="submission" date="2011-02" db="EMBL/GenBank/DDBJ databases">
        <authorList>
            <person name="Weinstock G."/>
            <person name="Sodergren E."/>
            <person name="Clifton S."/>
            <person name="Fulton L."/>
            <person name="Fulton B."/>
            <person name="Courtney L."/>
            <person name="Fronick C."/>
            <person name="Harrison M."/>
            <person name="Strong C."/>
            <person name="Farmer C."/>
            <person name="Delahaunty K."/>
            <person name="Markovic C."/>
            <person name="Hall O."/>
            <person name="Minx P."/>
            <person name="Tomlinson C."/>
            <person name="Mitreva M."/>
            <person name="Hou S."/>
            <person name="Chen J."/>
            <person name="Wollam A."/>
            <person name="Pepin K.H."/>
            <person name="Johnson M."/>
            <person name="Bhonagiri V."/>
            <person name="Zhang X."/>
            <person name="Suruliraj S."/>
            <person name="Warren W."/>
            <person name="Chinwalla A."/>
            <person name="Mardis E.R."/>
            <person name="Wilson R.K."/>
        </authorList>
    </citation>
    <scope>NUCLEOTIDE SEQUENCE [LARGE SCALE GENOMIC DNA]</scope>
    <source>
        <strain evidence="3 4">YIT 11841</strain>
    </source>
</reference>
<evidence type="ECO:0000313" key="4">
    <source>
        <dbReference type="Proteomes" id="UP000005546"/>
    </source>
</evidence>
<dbReference type="STRING" id="762982.HMPREF9442_03387"/>
<keyword evidence="1" id="KW-0472">Membrane</keyword>
<evidence type="ECO:0000259" key="2">
    <source>
        <dbReference type="Pfam" id="PF04230"/>
    </source>
</evidence>
<evidence type="ECO:0000256" key="1">
    <source>
        <dbReference type="SAM" id="Phobius"/>
    </source>
</evidence>
<dbReference type="Pfam" id="PF04230">
    <property type="entry name" value="PS_pyruv_trans"/>
    <property type="match status" value="1"/>
</dbReference>
<dbReference type="Proteomes" id="UP000005546">
    <property type="component" value="Unassembled WGS sequence"/>
</dbReference>
<keyword evidence="1" id="KW-1133">Transmembrane helix</keyword>
<feature type="transmembrane region" description="Helical" evidence="1">
    <location>
        <begin position="40"/>
        <end position="59"/>
    </location>
</feature>
<dbReference type="EMBL" id="AFBR01000094">
    <property type="protein sequence ID" value="EGG50362.1"/>
    <property type="molecule type" value="Genomic_DNA"/>
</dbReference>
<dbReference type="eggNOG" id="COG2327">
    <property type="taxonomic scope" value="Bacteria"/>
</dbReference>
<evidence type="ECO:0000313" key="3">
    <source>
        <dbReference type="EMBL" id="EGG50362.1"/>
    </source>
</evidence>
<protein>
    <submittedName>
        <fullName evidence="3">Conserved domain protein</fullName>
    </submittedName>
</protein>
<dbReference type="RefSeq" id="WP_008630184.1">
    <property type="nucleotide sequence ID" value="NZ_GL883887.1"/>
</dbReference>
<dbReference type="AlphaFoldDB" id="F3QYU3"/>